<evidence type="ECO:0000256" key="1">
    <source>
        <dbReference type="ARBA" id="ARBA00004141"/>
    </source>
</evidence>
<keyword evidence="6 11" id="KW-1133">Transmembrane helix</keyword>
<sequence>MLTLVYFFYFLCFLSILTFLFKQKHLLMMLISLEFMIIILFFVSLVFFGLFSFSYYFGMIFLSVGVCESVLGISIMVNLIRSYGNDFINSFNSLW</sequence>
<evidence type="ECO:0000256" key="4">
    <source>
        <dbReference type="ARBA" id="ARBA00022692"/>
    </source>
</evidence>
<comment type="subcellular location">
    <subcellularLocation>
        <location evidence="1">Membrane</location>
        <topology evidence="1">Multi-pass membrane protein</topology>
    </subcellularLocation>
</comment>
<dbReference type="GO" id="GO:0016020">
    <property type="term" value="C:membrane"/>
    <property type="evidence" value="ECO:0007669"/>
    <property type="project" value="UniProtKB-SubCell"/>
</dbReference>
<dbReference type="EMBL" id="JX412836">
    <property type="protein sequence ID" value="ALO77419.1"/>
    <property type="molecule type" value="Genomic_DNA"/>
</dbReference>
<dbReference type="AlphaFoldDB" id="A0A0S2MRQ2"/>
<comment type="catalytic activity">
    <reaction evidence="10">
        <text>a ubiquinone + NADH + 5 H(+)(in) = a ubiquinol + NAD(+) + 4 H(+)(out)</text>
        <dbReference type="Rhea" id="RHEA:29091"/>
        <dbReference type="Rhea" id="RHEA-COMP:9565"/>
        <dbReference type="Rhea" id="RHEA-COMP:9566"/>
        <dbReference type="ChEBI" id="CHEBI:15378"/>
        <dbReference type="ChEBI" id="CHEBI:16389"/>
        <dbReference type="ChEBI" id="CHEBI:17976"/>
        <dbReference type="ChEBI" id="CHEBI:57540"/>
        <dbReference type="ChEBI" id="CHEBI:57945"/>
        <dbReference type="EC" id="7.1.1.2"/>
    </reaction>
</comment>
<dbReference type="Pfam" id="PF00420">
    <property type="entry name" value="Oxidored_q2"/>
    <property type="match status" value="1"/>
</dbReference>
<evidence type="ECO:0000256" key="7">
    <source>
        <dbReference type="ARBA" id="ARBA00023027"/>
    </source>
</evidence>
<proteinExistence type="inferred from homology"/>
<keyword evidence="4 11" id="KW-0812">Transmembrane</keyword>
<evidence type="ECO:0000256" key="11">
    <source>
        <dbReference type="SAM" id="Phobius"/>
    </source>
</evidence>
<dbReference type="GO" id="GO:0008137">
    <property type="term" value="F:NADH dehydrogenase (ubiquinone) activity"/>
    <property type="evidence" value="ECO:0007669"/>
    <property type="project" value="UniProtKB-EC"/>
</dbReference>
<evidence type="ECO:0000256" key="2">
    <source>
        <dbReference type="ARBA" id="ARBA00010519"/>
    </source>
</evidence>
<keyword evidence="7" id="KW-0520">NAD</keyword>
<feature type="transmembrane region" description="Helical" evidence="11">
    <location>
        <begin position="6"/>
        <end position="21"/>
    </location>
</feature>
<keyword evidence="12" id="KW-0496">Mitochondrion</keyword>
<reference evidence="12" key="1">
    <citation type="submission" date="2012-06" db="EMBL/GenBank/DDBJ databases">
        <title>Mitogenomics of the Coleoptera under dense taxon sampling.</title>
        <authorList>
            <person name="Timmermans M.J.T.N."/>
            <person name="Lim J."/>
            <person name="Dodsworth S."/>
            <person name="Haran J."/>
            <person name="Ahrens D."/>
            <person name="Bocak L."/>
            <person name="London A."/>
            <person name="Culverwell L."/>
            <person name="Vogler A.P."/>
        </authorList>
    </citation>
    <scope>NUCLEOTIDE SEQUENCE</scope>
</reference>
<evidence type="ECO:0000256" key="3">
    <source>
        <dbReference type="ARBA" id="ARBA00016612"/>
    </source>
</evidence>
<protein>
    <recommendedName>
        <fullName evidence="3">NADH-ubiquinone oxidoreductase chain 4L</fullName>
    </recommendedName>
    <alternativeName>
        <fullName evidence="9">NADH dehydrogenase subunit 4L</fullName>
    </alternativeName>
</protein>
<evidence type="ECO:0000256" key="5">
    <source>
        <dbReference type="ARBA" id="ARBA00022967"/>
    </source>
</evidence>
<geneLocation type="mitochondrion" evidence="12"/>
<keyword evidence="8 11" id="KW-0472">Membrane</keyword>
<organism evidence="12">
    <name type="scientific">Passalidae sp. GENSP01</name>
    <dbReference type="NCBI Taxonomy" id="1205571"/>
    <lineage>
        <taxon>Eukaryota</taxon>
        <taxon>Metazoa</taxon>
        <taxon>Ecdysozoa</taxon>
        <taxon>Arthropoda</taxon>
        <taxon>Hexapoda</taxon>
        <taxon>Insecta</taxon>
        <taxon>Pterygota</taxon>
        <taxon>Neoptera</taxon>
        <taxon>Endopterygota</taxon>
        <taxon>Coleoptera</taxon>
        <taxon>Polyphaga</taxon>
        <taxon>Scarabaeiformia</taxon>
        <taxon>Passalidae</taxon>
    </lineage>
</organism>
<feature type="transmembrane region" description="Helical" evidence="11">
    <location>
        <begin position="59"/>
        <end position="80"/>
    </location>
</feature>
<keyword evidence="5" id="KW-1278">Translocase</keyword>
<gene>
    <name evidence="12" type="primary">nad4l</name>
</gene>
<feature type="transmembrane region" description="Helical" evidence="11">
    <location>
        <begin position="33"/>
        <end position="53"/>
    </location>
</feature>
<accession>A0A0S2MRQ2</accession>
<evidence type="ECO:0000256" key="9">
    <source>
        <dbReference type="ARBA" id="ARBA00031586"/>
    </source>
</evidence>
<dbReference type="Gene3D" id="1.10.287.3510">
    <property type="match status" value="1"/>
</dbReference>
<evidence type="ECO:0000256" key="8">
    <source>
        <dbReference type="ARBA" id="ARBA00023136"/>
    </source>
</evidence>
<dbReference type="InterPro" id="IPR039428">
    <property type="entry name" value="NUOK/Mnh_C1-like"/>
</dbReference>
<name>A0A0S2MRQ2_9SCAR</name>
<evidence type="ECO:0000313" key="12">
    <source>
        <dbReference type="EMBL" id="ALO77419.1"/>
    </source>
</evidence>
<comment type="similarity">
    <text evidence="2">Belongs to the complex I subunit 4L family.</text>
</comment>
<evidence type="ECO:0000256" key="6">
    <source>
        <dbReference type="ARBA" id="ARBA00022989"/>
    </source>
</evidence>
<evidence type="ECO:0000256" key="10">
    <source>
        <dbReference type="ARBA" id="ARBA00049551"/>
    </source>
</evidence>